<dbReference type="InterPro" id="IPR047343">
    <property type="entry name" value="RUSC1_2"/>
</dbReference>
<reference evidence="3" key="1">
    <citation type="submission" date="2020-10" db="EMBL/GenBank/DDBJ databases">
        <title>Chromosome-scale genome assembly of the Allis shad, Alosa alosa.</title>
        <authorList>
            <person name="Margot Z."/>
            <person name="Christophe K."/>
            <person name="Cabau C."/>
            <person name="Louis A."/>
            <person name="Berthelot C."/>
            <person name="Parey E."/>
            <person name="Roest Crollius H."/>
            <person name="Montfort J."/>
            <person name="Robinson-Rechavi M."/>
            <person name="Bucao C."/>
            <person name="Bouchez O."/>
            <person name="Gislard M."/>
            <person name="Lluch J."/>
            <person name="Milhes M."/>
            <person name="Lampietro C."/>
            <person name="Lopez Roques C."/>
            <person name="Donnadieu C."/>
            <person name="Braasch I."/>
            <person name="Desvignes T."/>
            <person name="Postlethwait J."/>
            <person name="Bobe J."/>
            <person name="Guiguen Y."/>
        </authorList>
    </citation>
    <scope>NUCLEOTIDE SEQUENCE</scope>
    <source>
        <strain evidence="3">M-15738</strain>
        <tissue evidence="3">Blood</tissue>
    </source>
</reference>
<feature type="compositionally biased region" description="Polar residues" evidence="1">
    <location>
        <begin position="7"/>
        <end position="21"/>
    </location>
</feature>
<protein>
    <recommendedName>
        <fullName evidence="2">RUN domain-containing protein</fullName>
    </recommendedName>
</protein>
<evidence type="ECO:0000313" key="4">
    <source>
        <dbReference type="Proteomes" id="UP000823561"/>
    </source>
</evidence>
<feature type="compositionally biased region" description="Polar residues" evidence="1">
    <location>
        <begin position="174"/>
        <end position="203"/>
    </location>
</feature>
<dbReference type="SUPFAM" id="SSF140741">
    <property type="entry name" value="RUN domain-like"/>
    <property type="match status" value="1"/>
</dbReference>
<feature type="domain" description="RUN" evidence="2">
    <location>
        <begin position="710"/>
        <end position="854"/>
    </location>
</feature>
<feature type="region of interest" description="Disordered" evidence="1">
    <location>
        <begin position="319"/>
        <end position="345"/>
    </location>
</feature>
<evidence type="ECO:0000259" key="2">
    <source>
        <dbReference type="PROSITE" id="PS50826"/>
    </source>
</evidence>
<dbReference type="AlphaFoldDB" id="A0AAV6GI21"/>
<dbReference type="PANTHER" id="PTHR15591">
    <property type="entry name" value="RUN AND SH3 DOMAIN CONTAINING"/>
    <property type="match status" value="1"/>
</dbReference>
<feature type="compositionally biased region" description="Low complexity" evidence="1">
    <location>
        <begin position="244"/>
        <end position="258"/>
    </location>
</feature>
<accession>A0AAV6GI21</accession>
<feature type="region of interest" description="Disordered" evidence="1">
    <location>
        <begin position="1"/>
        <end position="24"/>
    </location>
</feature>
<dbReference type="InterPro" id="IPR004012">
    <property type="entry name" value="Run_dom"/>
</dbReference>
<organism evidence="3 4">
    <name type="scientific">Alosa alosa</name>
    <name type="common">allis shad</name>
    <dbReference type="NCBI Taxonomy" id="278164"/>
    <lineage>
        <taxon>Eukaryota</taxon>
        <taxon>Metazoa</taxon>
        <taxon>Chordata</taxon>
        <taxon>Craniata</taxon>
        <taxon>Vertebrata</taxon>
        <taxon>Euteleostomi</taxon>
        <taxon>Actinopterygii</taxon>
        <taxon>Neopterygii</taxon>
        <taxon>Teleostei</taxon>
        <taxon>Clupei</taxon>
        <taxon>Clupeiformes</taxon>
        <taxon>Clupeoidei</taxon>
        <taxon>Clupeidae</taxon>
        <taxon>Alosa</taxon>
    </lineage>
</organism>
<name>A0AAV6GI21_9TELE</name>
<dbReference type="Pfam" id="PF02759">
    <property type="entry name" value="RUN"/>
    <property type="match status" value="1"/>
</dbReference>
<feature type="region of interest" description="Disordered" evidence="1">
    <location>
        <begin position="879"/>
        <end position="909"/>
    </location>
</feature>
<feature type="compositionally biased region" description="Polar residues" evidence="1">
    <location>
        <begin position="1020"/>
        <end position="1034"/>
    </location>
</feature>
<evidence type="ECO:0000313" key="3">
    <source>
        <dbReference type="EMBL" id="KAG5272456.1"/>
    </source>
</evidence>
<feature type="region of interest" description="Disordered" evidence="1">
    <location>
        <begin position="383"/>
        <end position="411"/>
    </location>
</feature>
<feature type="compositionally biased region" description="Polar residues" evidence="1">
    <location>
        <begin position="327"/>
        <end position="342"/>
    </location>
</feature>
<dbReference type="Proteomes" id="UP000823561">
    <property type="component" value="Chromosome 12"/>
</dbReference>
<comment type="caution">
    <text evidence="3">The sequence shown here is derived from an EMBL/GenBank/DDBJ whole genome shotgun (WGS) entry which is preliminary data.</text>
</comment>
<feature type="region of interest" description="Disordered" evidence="1">
    <location>
        <begin position="925"/>
        <end position="946"/>
    </location>
</feature>
<dbReference type="EMBL" id="JADWDJ010000012">
    <property type="protein sequence ID" value="KAG5272456.1"/>
    <property type="molecule type" value="Genomic_DNA"/>
</dbReference>
<feature type="compositionally biased region" description="Polar residues" evidence="1">
    <location>
        <begin position="292"/>
        <end position="301"/>
    </location>
</feature>
<dbReference type="PANTHER" id="PTHR15591:SF14">
    <property type="entry name" value="AP-4 COMPLEX ACCESSORY SUBUNIT RUSC2"/>
    <property type="match status" value="1"/>
</dbReference>
<dbReference type="PROSITE" id="PS50826">
    <property type="entry name" value="RUN"/>
    <property type="match status" value="1"/>
</dbReference>
<feature type="region of interest" description="Disordered" evidence="1">
    <location>
        <begin position="1014"/>
        <end position="1034"/>
    </location>
</feature>
<dbReference type="Gene3D" id="1.20.58.900">
    <property type="match status" value="1"/>
</dbReference>
<feature type="compositionally biased region" description="Basic and acidic residues" evidence="1">
    <location>
        <begin position="886"/>
        <end position="904"/>
    </location>
</feature>
<feature type="compositionally biased region" description="Basic and acidic residues" evidence="1">
    <location>
        <begin position="275"/>
        <end position="291"/>
    </location>
</feature>
<proteinExistence type="predicted"/>
<keyword evidence="4" id="KW-1185">Reference proteome</keyword>
<feature type="region of interest" description="Disordered" evidence="1">
    <location>
        <begin position="967"/>
        <end position="996"/>
    </location>
</feature>
<evidence type="ECO:0000256" key="1">
    <source>
        <dbReference type="SAM" id="MobiDB-lite"/>
    </source>
</evidence>
<dbReference type="GO" id="GO:0031410">
    <property type="term" value="C:cytoplasmic vesicle"/>
    <property type="evidence" value="ECO:0007669"/>
    <property type="project" value="TreeGrafter"/>
</dbReference>
<gene>
    <name evidence="3" type="ORF">AALO_G00165770</name>
</gene>
<dbReference type="InterPro" id="IPR037213">
    <property type="entry name" value="Run_dom_sf"/>
</dbReference>
<sequence length="1074" mass="118251">MIWRGITCTSTKRTSPSNCTETPGPWRRLSQRVRWNLSNTMVLKARIRAEPCGARREVCRKSWRTSASRLEFRPRCDSRGTPMLIDCGELEWGGSGNSNGGVSKEKPSQASGHVCPCALGKPRKPSEGFVDNVSDSSCNSSDGVLVTFSSIYNKSNNAVPVNPFQLESPIEPSHGTSSLSQDGSNSSPYWSPQGTDPNCNYQLDSEGVPSPLFSDLTTALHAQTRLTLPSQNYYKLVTCDLSSQSSPSPAWSSVTSCSEGGHSQSSPTPPAEYFLFRRDDGKGRQRADQRRSNNNNETKSQWKTALKTAALRTHHNKTSVHMDPENLPSTSKMEGACSSSSPGVVRFSKDQRPTSLPIQPFVLQLPLGKQQKPLGSLLNQYLGHGKPSSSGGTQHRGKGKGKGKAVPSFLRPSPLGGYSALHLEAASSSDTCSTCTPSPVPFPHPHRLAWGFHHQQQQRHDSPPDAQCHLDSTTQSGSSSNPFRLYVSQSSPDEALDCQSKRSEDAMSPPARTGAKRSPDASNPIRSPRPALTLPAQQHALELSPKMADPFQPLGPASLEAELSQVAEPVPVWDMCHRGPSPAVTSVTCLNTPPCLSSCPVERPVAQCSTSAVLSTTPFCRPALPNRFQGRQPQPYHQQGDSFLLTDRPPEEFCLSPDASSESLSIDLLQKKALLKAVSSAVDLISTYFEHPTRDADEKLQLGNSTLNPNIALLVLNKLCPAIRNILLDGLRSYKLDLIVGQRRNQPWDIVLASTQPGPTTRVLHSLVSVVSKCSQLTKHSMRFNAFIMGLLNLRALEFWLNHLYTCVDVLRPLYHHWGLVPLWQGPCRPHLHELLLFLEPLAALPFDLHLLSEARLLKRTSSLLAQSAYSSLQMSAISANPNKGGEQRKEQLESTERRVKRESSSVYTALPSPQTFMQHISLGPQTNSAQSQSRPLGGSSGQSDSAVGWWLQQPSVVEGVMAPSVDTQENRWSEERREEECGRGMERREETLERSPQELRWARLFGARVGAPIRRESKQQGPNKTQKNRLPSQWLSLDGSGLELLAQSVWSSRRQETYPFPNHIADMAERNRH</sequence>
<feature type="region of interest" description="Disordered" evidence="1">
    <location>
        <begin position="453"/>
        <end position="530"/>
    </location>
</feature>
<dbReference type="SMART" id="SM00593">
    <property type="entry name" value="RUN"/>
    <property type="match status" value="1"/>
</dbReference>
<feature type="compositionally biased region" description="Polar residues" evidence="1">
    <location>
        <begin position="470"/>
        <end position="492"/>
    </location>
</feature>
<feature type="region of interest" description="Disordered" evidence="1">
    <location>
        <begin position="163"/>
        <end position="206"/>
    </location>
</feature>
<feature type="compositionally biased region" description="Basic and acidic residues" evidence="1">
    <location>
        <begin position="969"/>
        <end position="996"/>
    </location>
</feature>
<feature type="region of interest" description="Disordered" evidence="1">
    <location>
        <begin position="244"/>
        <end position="301"/>
    </location>
</feature>
<feature type="compositionally biased region" description="Polar residues" evidence="1">
    <location>
        <begin position="925"/>
        <end position="935"/>
    </location>
</feature>